<evidence type="ECO:0000313" key="3">
    <source>
        <dbReference type="EMBL" id="KAK7426676.1"/>
    </source>
</evidence>
<name>A0ABR1I198_9HYPO</name>
<dbReference type="EMBL" id="JAZAVK010000063">
    <property type="protein sequence ID" value="KAK7426676.1"/>
    <property type="molecule type" value="Genomic_DNA"/>
</dbReference>
<reference evidence="3 4" key="1">
    <citation type="journal article" date="2025" name="Microbiol. Resour. Announc.">
        <title>Draft genome sequences for Neonectria magnoliae and Neonectria punicea, canker pathogens of Liriodendron tulipifera and Acer saccharum in West Virginia.</title>
        <authorList>
            <person name="Petronek H.M."/>
            <person name="Kasson M.T."/>
            <person name="Metheny A.M."/>
            <person name="Stauder C.M."/>
            <person name="Lovett B."/>
            <person name="Lynch S.C."/>
            <person name="Garnas J.R."/>
            <person name="Kasson L.R."/>
            <person name="Stajich J.E."/>
        </authorList>
    </citation>
    <scope>NUCLEOTIDE SEQUENCE [LARGE SCALE GENOMIC DNA]</scope>
    <source>
        <strain evidence="3 4">NRRL 64651</strain>
    </source>
</reference>
<protein>
    <recommendedName>
        <fullName evidence="2">Condensation domain-containing protein</fullName>
    </recommendedName>
</protein>
<keyword evidence="1" id="KW-0436">Ligase</keyword>
<proteinExistence type="predicted"/>
<dbReference type="PANTHER" id="PTHR45527">
    <property type="entry name" value="NONRIBOSOMAL PEPTIDE SYNTHETASE"/>
    <property type="match status" value="1"/>
</dbReference>
<organism evidence="3 4">
    <name type="scientific">Neonectria magnoliae</name>
    <dbReference type="NCBI Taxonomy" id="2732573"/>
    <lineage>
        <taxon>Eukaryota</taxon>
        <taxon>Fungi</taxon>
        <taxon>Dikarya</taxon>
        <taxon>Ascomycota</taxon>
        <taxon>Pezizomycotina</taxon>
        <taxon>Sordariomycetes</taxon>
        <taxon>Hypocreomycetidae</taxon>
        <taxon>Hypocreales</taxon>
        <taxon>Nectriaceae</taxon>
        <taxon>Neonectria</taxon>
    </lineage>
</organism>
<accession>A0ABR1I198</accession>
<evidence type="ECO:0000259" key="2">
    <source>
        <dbReference type="Pfam" id="PF00668"/>
    </source>
</evidence>
<dbReference type="Proteomes" id="UP001498421">
    <property type="component" value="Unassembled WGS sequence"/>
</dbReference>
<comment type="caution">
    <text evidence="3">The sequence shown here is derived from an EMBL/GenBank/DDBJ whole genome shotgun (WGS) entry which is preliminary data.</text>
</comment>
<gene>
    <name evidence="3" type="ORF">QQZ08_006854</name>
</gene>
<dbReference type="PANTHER" id="PTHR45527:SF3">
    <property type="entry name" value="SIDEROPHORE SYNTHETASE (EUROFUNG)"/>
    <property type="match status" value="1"/>
</dbReference>
<sequence>MATLVKLAWAVPLPRLFTSTQEEDGCNQGLNDVVFGQVIHGRGLGIAHEDRIVGPCLNIIPVRVRFSSPRDKHDLLAQVQQQHIQTMRVENLGLGAIAQNYTSWVPGTKFGSFVRFQNFSNNNEVTCCFDGYTCETGLYRLPNRPSNTANVLVVPHEPWGHIDHHDDDIKSSVRVTSLDTSAT</sequence>
<dbReference type="SUPFAM" id="SSF52777">
    <property type="entry name" value="CoA-dependent acyltransferases"/>
    <property type="match status" value="1"/>
</dbReference>
<feature type="domain" description="Condensation" evidence="2">
    <location>
        <begin position="29"/>
        <end position="122"/>
    </location>
</feature>
<keyword evidence="4" id="KW-1185">Reference proteome</keyword>
<evidence type="ECO:0000313" key="4">
    <source>
        <dbReference type="Proteomes" id="UP001498421"/>
    </source>
</evidence>
<dbReference type="InterPro" id="IPR001242">
    <property type="entry name" value="Condensation_dom"/>
</dbReference>
<evidence type="ECO:0000256" key="1">
    <source>
        <dbReference type="ARBA" id="ARBA00022598"/>
    </source>
</evidence>
<dbReference type="Pfam" id="PF00668">
    <property type="entry name" value="Condensation"/>
    <property type="match status" value="1"/>
</dbReference>
<dbReference type="Gene3D" id="3.30.559.30">
    <property type="entry name" value="Nonribosomal peptide synthetase, condensation domain"/>
    <property type="match status" value="1"/>
</dbReference>